<evidence type="ECO:0000256" key="1">
    <source>
        <dbReference type="PROSITE-ProRule" id="PRU00176"/>
    </source>
</evidence>
<dbReference type="WBParaSite" id="HPBE_0001382501-mRNA-1">
    <property type="protein sequence ID" value="HPBE_0001382501-mRNA-1"/>
    <property type="gene ID" value="HPBE_0001382501"/>
</dbReference>
<dbReference type="Pfam" id="PF00076">
    <property type="entry name" value="RRM_1"/>
    <property type="match status" value="1"/>
</dbReference>
<dbReference type="AlphaFoldDB" id="A0A183FYS3"/>
<dbReference type="Gene3D" id="3.30.70.330">
    <property type="match status" value="1"/>
</dbReference>
<name>A0A183FYS3_HELPZ</name>
<dbReference type="SMART" id="SM00360">
    <property type="entry name" value="RRM"/>
    <property type="match status" value="1"/>
</dbReference>
<gene>
    <name evidence="4" type="ORF">HPBE_LOCUS13826</name>
</gene>
<evidence type="ECO:0000313" key="4">
    <source>
        <dbReference type="EMBL" id="VDO97557.1"/>
    </source>
</evidence>
<dbReference type="InterPro" id="IPR035979">
    <property type="entry name" value="RBD_domain_sf"/>
</dbReference>
<dbReference type="GO" id="GO:0003723">
    <property type="term" value="F:RNA binding"/>
    <property type="evidence" value="ECO:0007669"/>
    <property type="project" value="UniProtKB-UniRule"/>
</dbReference>
<evidence type="ECO:0000259" key="3">
    <source>
        <dbReference type="PROSITE" id="PS50102"/>
    </source>
</evidence>
<evidence type="ECO:0000256" key="2">
    <source>
        <dbReference type="SAM" id="MobiDB-lite"/>
    </source>
</evidence>
<keyword evidence="5" id="KW-1185">Reference proteome</keyword>
<evidence type="ECO:0000313" key="6">
    <source>
        <dbReference type="WBParaSite" id="HPBE_0001382501-mRNA-1"/>
    </source>
</evidence>
<organism evidence="5 6">
    <name type="scientific">Heligmosomoides polygyrus</name>
    <name type="common">Parasitic roundworm</name>
    <dbReference type="NCBI Taxonomy" id="6339"/>
    <lineage>
        <taxon>Eukaryota</taxon>
        <taxon>Metazoa</taxon>
        <taxon>Ecdysozoa</taxon>
        <taxon>Nematoda</taxon>
        <taxon>Chromadorea</taxon>
        <taxon>Rhabditida</taxon>
        <taxon>Rhabditina</taxon>
        <taxon>Rhabditomorpha</taxon>
        <taxon>Strongyloidea</taxon>
        <taxon>Heligmosomidae</taxon>
        <taxon>Heligmosomoides</taxon>
    </lineage>
</organism>
<dbReference type="EMBL" id="UZAH01028089">
    <property type="protein sequence ID" value="VDO97557.1"/>
    <property type="molecule type" value="Genomic_DNA"/>
</dbReference>
<accession>A0A183FYS3</accession>
<protein>
    <submittedName>
        <fullName evidence="6">RRM domain-containing protein</fullName>
    </submittedName>
</protein>
<sequence length="307" mass="34864">MQDIQESMEHQAPSGSAAAEQDKNFCVKYIPTHFSDWDLFHIFFKYGTVHNVRIPAKQLQPNSKFAFVTMESLNGADEVRCNLKNGKYLCLENGLQLLVSSVRHGDNQRNRDEGRGQGESRAPLKELRDRNDGTSSRYRDKSSGYRADRARTTVKCYSQDLPLHTATKVHVVDSPYTVKSTKEGFVFHVIPIGQKLSDEYACLQREMNKHCVKSPHLQEMPKALKQWSRAYSDGLTATAREYVGLTNMIQIQAVAEEGDVQDDFASSVLGKDYCVSRESTHHMYSREDLLEARSSEVCLQWSLKSNT</sequence>
<reference evidence="6" key="2">
    <citation type="submission" date="2019-09" db="UniProtKB">
        <authorList>
            <consortium name="WormBaseParasite"/>
        </authorList>
    </citation>
    <scope>IDENTIFICATION</scope>
</reference>
<feature type="region of interest" description="Disordered" evidence="2">
    <location>
        <begin position="104"/>
        <end position="146"/>
    </location>
</feature>
<dbReference type="CDD" id="cd00590">
    <property type="entry name" value="RRM_SF"/>
    <property type="match status" value="1"/>
</dbReference>
<dbReference type="OrthoDB" id="5818176at2759"/>
<dbReference type="SUPFAM" id="SSF54928">
    <property type="entry name" value="RNA-binding domain, RBD"/>
    <property type="match status" value="1"/>
</dbReference>
<reference evidence="4 5" key="1">
    <citation type="submission" date="2018-11" db="EMBL/GenBank/DDBJ databases">
        <authorList>
            <consortium name="Pathogen Informatics"/>
        </authorList>
    </citation>
    <scope>NUCLEOTIDE SEQUENCE [LARGE SCALE GENOMIC DNA]</scope>
</reference>
<keyword evidence="1" id="KW-0694">RNA-binding</keyword>
<proteinExistence type="predicted"/>
<dbReference type="InterPro" id="IPR012677">
    <property type="entry name" value="Nucleotide-bd_a/b_plait_sf"/>
</dbReference>
<dbReference type="PROSITE" id="PS50102">
    <property type="entry name" value="RRM"/>
    <property type="match status" value="1"/>
</dbReference>
<accession>A0A3P8AKX6</accession>
<dbReference type="InterPro" id="IPR000504">
    <property type="entry name" value="RRM_dom"/>
</dbReference>
<dbReference type="Proteomes" id="UP000050761">
    <property type="component" value="Unassembled WGS sequence"/>
</dbReference>
<feature type="domain" description="RRM" evidence="3">
    <location>
        <begin position="23"/>
        <end position="104"/>
    </location>
</feature>
<evidence type="ECO:0000313" key="5">
    <source>
        <dbReference type="Proteomes" id="UP000050761"/>
    </source>
</evidence>